<keyword evidence="2" id="KW-0472">Membrane</keyword>
<dbReference type="Proteomes" id="UP001231924">
    <property type="component" value="Unassembled WGS sequence"/>
</dbReference>
<evidence type="ECO:0000313" key="3">
    <source>
        <dbReference type="EMBL" id="MDL5157527.1"/>
    </source>
</evidence>
<evidence type="ECO:0000256" key="1">
    <source>
        <dbReference type="SAM" id="MobiDB-lite"/>
    </source>
</evidence>
<feature type="transmembrane region" description="Helical" evidence="2">
    <location>
        <begin position="38"/>
        <end position="61"/>
    </location>
</feature>
<feature type="compositionally biased region" description="Low complexity" evidence="1">
    <location>
        <begin position="206"/>
        <end position="216"/>
    </location>
</feature>
<gene>
    <name evidence="3" type="ORF">QRT03_16290</name>
</gene>
<feature type="region of interest" description="Disordered" evidence="1">
    <location>
        <begin position="60"/>
        <end position="225"/>
    </location>
</feature>
<organism evidence="3 4">
    <name type="scientific">Actinomycetospora termitidis</name>
    <dbReference type="NCBI Taxonomy" id="3053470"/>
    <lineage>
        <taxon>Bacteria</taxon>
        <taxon>Bacillati</taxon>
        <taxon>Actinomycetota</taxon>
        <taxon>Actinomycetes</taxon>
        <taxon>Pseudonocardiales</taxon>
        <taxon>Pseudonocardiaceae</taxon>
        <taxon>Actinomycetospora</taxon>
    </lineage>
</organism>
<feature type="compositionally biased region" description="Low complexity" evidence="1">
    <location>
        <begin position="82"/>
        <end position="103"/>
    </location>
</feature>
<feature type="compositionally biased region" description="Low complexity" evidence="1">
    <location>
        <begin position="165"/>
        <end position="188"/>
    </location>
</feature>
<keyword evidence="2" id="KW-1133">Transmembrane helix</keyword>
<reference evidence="3 4" key="1">
    <citation type="submission" date="2023-06" db="EMBL/GenBank/DDBJ databases">
        <title>Actinomycetospora Odt1-22.</title>
        <authorList>
            <person name="Supong K."/>
        </authorList>
    </citation>
    <scope>NUCLEOTIDE SEQUENCE [LARGE SCALE GENOMIC DNA]</scope>
    <source>
        <strain evidence="3 4">Odt1-22</strain>
    </source>
</reference>
<feature type="compositionally biased region" description="Basic and acidic residues" evidence="1">
    <location>
        <begin position="110"/>
        <end position="123"/>
    </location>
</feature>
<keyword evidence="2" id="KW-0812">Transmembrane</keyword>
<keyword evidence="4" id="KW-1185">Reference proteome</keyword>
<comment type="caution">
    <text evidence="3">The sequence shown here is derived from an EMBL/GenBank/DDBJ whole genome shotgun (WGS) entry which is preliminary data.</text>
</comment>
<proteinExistence type="predicted"/>
<feature type="compositionally biased region" description="Low complexity" evidence="1">
    <location>
        <begin position="131"/>
        <end position="156"/>
    </location>
</feature>
<evidence type="ECO:0000256" key="2">
    <source>
        <dbReference type="SAM" id="Phobius"/>
    </source>
</evidence>
<name>A0ABT7MC16_9PSEU</name>
<dbReference type="RefSeq" id="WP_286053957.1">
    <property type="nucleotide sequence ID" value="NZ_JASVWF010000003.1"/>
</dbReference>
<accession>A0ABT7MC16</accession>
<dbReference type="EMBL" id="JASVWF010000003">
    <property type="protein sequence ID" value="MDL5157527.1"/>
    <property type="molecule type" value="Genomic_DNA"/>
</dbReference>
<evidence type="ECO:0000313" key="4">
    <source>
        <dbReference type="Proteomes" id="UP001231924"/>
    </source>
</evidence>
<sequence>MRGGRVRASDLRERADEMAALLDEAAPRARRRRRRSSTALPAAIAAFGALSVGGVGLALGLTPTGTEGQLPAAPSPVLADPGTDLPATTADGAAPATADLDPAVAGADLIRPDDGRADRRDGGRPAPSPTPRSTASTTTSAPATTTTRSRPTTTRTTKPRPTKPRPTVTRSATPRSTTTPTSAASTRPIAERSALLTSTSDDEEPTTATSATPVPSGDDDLDADR</sequence>
<protein>
    <submittedName>
        <fullName evidence="3">Uncharacterized protein</fullName>
    </submittedName>
</protein>